<dbReference type="OrthoDB" id="9778545at2"/>
<dbReference type="InterPro" id="IPR036365">
    <property type="entry name" value="PGBD-like_sf"/>
</dbReference>
<keyword evidence="6 7" id="KW-0961">Cell wall biogenesis/degradation</keyword>
<dbReference type="SUPFAM" id="SSF141523">
    <property type="entry name" value="L,D-transpeptidase catalytic domain-like"/>
    <property type="match status" value="1"/>
</dbReference>
<proteinExistence type="inferred from homology"/>
<feature type="domain" description="L,D-TPase catalytic" evidence="10">
    <location>
        <begin position="277"/>
        <end position="439"/>
    </location>
</feature>
<feature type="region of interest" description="Disordered" evidence="8">
    <location>
        <begin position="35"/>
        <end position="55"/>
    </location>
</feature>
<keyword evidence="5 7" id="KW-0573">Peptidoglycan synthesis</keyword>
<keyword evidence="9" id="KW-0732">Signal</keyword>
<evidence type="ECO:0000313" key="12">
    <source>
        <dbReference type="Proteomes" id="UP000001494"/>
    </source>
</evidence>
<dbReference type="InterPro" id="IPR045380">
    <property type="entry name" value="LD_TPept_scaffold_dom"/>
</dbReference>
<feature type="active site" description="Nucleophile" evidence="7">
    <location>
        <position position="411"/>
    </location>
</feature>
<dbReference type="Proteomes" id="UP000001494">
    <property type="component" value="Chromosome"/>
</dbReference>
<keyword evidence="3" id="KW-0808">Transferase</keyword>
<accession>A0A0H3G7T1</accession>
<gene>
    <name evidence="11" type="ordered locus">Zmob_1381</name>
</gene>
<feature type="compositionally biased region" description="Polar residues" evidence="8">
    <location>
        <begin position="35"/>
        <end position="48"/>
    </location>
</feature>
<dbReference type="InterPro" id="IPR052905">
    <property type="entry name" value="LD-transpeptidase_YkuD-like"/>
</dbReference>
<dbReference type="GO" id="GO:0004180">
    <property type="term" value="F:carboxypeptidase activity"/>
    <property type="evidence" value="ECO:0007669"/>
    <property type="project" value="UniProtKB-ARBA"/>
</dbReference>
<name>A0A0H3G7T1_ZYMMA</name>
<dbReference type="UniPathway" id="UPA00219"/>
<keyword evidence="4 7" id="KW-0133">Cell shape</keyword>
<dbReference type="RefSeq" id="WP_014501031.1">
    <property type="nucleotide sequence ID" value="NC_017262.1"/>
</dbReference>
<evidence type="ECO:0000313" key="11">
    <source>
        <dbReference type="EMBL" id="AEH63201.1"/>
    </source>
</evidence>
<dbReference type="PROSITE" id="PS52029">
    <property type="entry name" value="LD_TPASE"/>
    <property type="match status" value="1"/>
</dbReference>
<dbReference type="KEGG" id="zmm:Zmob_1381"/>
<evidence type="ECO:0000256" key="3">
    <source>
        <dbReference type="ARBA" id="ARBA00022679"/>
    </source>
</evidence>
<dbReference type="Gene3D" id="1.10.101.10">
    <property type="entry name" value="PGBD-like superfamily/PGBD"/>
    <property type="match status" value="1"/>
</dbReference>
<dbReference type="GO" id="GO:0016740">
    <property type="term" value="F:transferase activity"/>
    <property type="evidence" value="ECO:0007669"/>
    <property type="project" value="UniProtKB-KW"/>
</dbReference>
<feature type="active site" description="Proton donor/acceptor" evidence="7">
    <location>
        <position position="392"/>
    </location>
</feature>
<reference evidence="11 12" key="1">
    <citation type="journal article" date="2011" name="J. Bacteriol.">
        <title>Genome sequence of the ethanol-producing Zymomonas mobilis subsp. mobilis lectotype strain ATCC 10988.</title>
        <authorList>
            <person name="Pappas K.M."/>
            <person name="Kouvelis V.N."/>
            <person name="Saunders E."/>
            <person name="Brettin T.S."/>
            <person name="Bruce D."/>
            <person name="Detter C."/>
            <person name="Balakireva M."/>
            <person name="Han C.S."/>
            <person name="Savvakis G."/>
            <person name="Kyrpides N.C."/>
            <person name="Typas M.A."/>
        </authorList>
    </citation>
    <scope>NUCLEOTIDE SEQUENCE [LARGE SCALE GENOMIC DNA]</scope>
    <source>
        <strain evidence="12">ATCC 10988 / DSM 424 / CCUG 17860 / LMG 404 / NCIMB 8938 / NRRL B-806 / ZM1</strain>
    </source>
</reference>
<dbReference type="SUPFAM" id="SSF47090">
    <property type="entry name" value="PGBD-like"/>
    <property type="match status" value="1"/>
</dbReference>
<evidence type="ECO:0000256" key="8">
    <source>
        <dbReference type="SAM" id="MobiDB-lite"/>
    </source>
</evidence>
<feature type="chain" id="PRO_5002609892" evidence="9">
    <location>
        <begin position="25"/>
        <end position="502"/>
    </location>
</feature>
<dbReference type="EMBL" id="CP002850">
    <property type="protein sequence ID" value="AEH63201.1"/>
    <property type="molecule type" value="Genomic_DNA"/>
</dbReference>
<dbReference type="Gene3D" id="2.40.440.10">
    <property type="entry name" value="L,D-transpeptidase catalytic domain-like"/>
    <property type="match status" value="1"/>
</dbReference>
<evidence type="ECO:0000256" key="7">
    <source>
        <dbReference type="PROSITE-ProRule" id="PRU01373"/>
    </source>
</evidence>
<dbReference type="eggNOG" id="COG2989">
    <property type="taxonomic scope" value="Bacteria"/>
</dbReference>
<dbReference type="PANTHER" id="PTHR41533">
    <property type="entry name" value="L,D-TRANSPEPTIDASE HI_1667-RELATED"/>
    <property type="match status" value="1"/>
</dbReference>
<dbReference type="Pfam" id="PF01471">
    <property type="entry name" value="PG_binding_1"/>
    <property type="match status" value="1"/>
</dbReference>
<dbReference type="InterPro" id="IPR036366">
    <property type="entry name" value="PGBDSf"/>
</dbReference>
<evidence type="ECO:0000256" key="5">
    <source>
        <dbReference type="ARBA" id="ARBA00022984"/>
    </source>
</evidence>
<comment type="similarity">
    <text evidence="2">Belongs to the YkuD family.</text>
</comment>
<dbReference type="GO" id="GO:0009252">
    <property type="term" value="P:peptidoglycan biosynthetic process"/>
    <property type="evidence" value="ECO:0007669"/>
    <property type="project" value="UniProtKB-UniPathway"/>
</dbReference>
<feature type="signal peptide" evidence="9">
    <location>
        <begin position="1"/>
        <end position="24"/>
    </location>
</feature>
<evidence type="ECO:0000256" key="2">
    <source>
        <dbReference type="ARBA" id="ARBA00005992"/>
    </source>
</evidence>
<evidence type="ECO:0000256" key="4">
    <source>
        <dbReference type="ARBA" id="ARBA00022960"/>
    </source>
</evidence>
<dbReference type="Pfam" id="PF03734">
    <property type="entry name" value="YkuD"/>
    <property type="match status" value="1"/>
</dbReference>
<dbReference type="AlphaFoldDB" id="A0A0H3G7T1"/>
<organism evidence="11 12">
    <name type="scientific">Zymomonas mobilis subsp. mobilis (strain ATCC 10988 / DSM 424 / LMG 404 / NCIMB 8938 / NRRL B-806 / ZM1)</name>
    <dbReference type="NCBI Taxonomy" id="555217"/>
    <lineage>
        <taxon>Bacteria</taxon>
        <taxon>Pseudomonadati</taxon>
        <taxon>Pseudomonadota</taxon>
        <taxon>Alphaproteobacteria</taxon>
        <taxon>Sphingomonadales</taxon>
        <taxon>Zymomonadaceae</taxon>
        <taxon>Zymomonas</taxon>
    </lineage>
</organism>
<dbReference type="InterPro" id="IPR038063">
    <property type="entry name" value="Transpep_catalytic_dom"/>
</dbReference>
<dbReference type="GO" id="GO:0071555">
    <property type="term" value="P:cell wall organization"/>
    <property type="evidence" value="ECO:0007669"/>
    <property type="project" value="UniProtKB-UniRule"/>
</dbReference>
<comment type="pathway">
    <text evidence="1 7">Cell wall biogenesis; peptidoglycan biosynthesis.</text>
</comment>
<evidence type="ECO:0000256" key="1">
    <source>
        <dbReference type="ARBA" id="ARBA00004752"/>
    </source>
</evidence>
<evidence type="ECO:0000256" key="6">
    <source>
        <dbReference type="ARBA" id="ARBA00023316"/>
    </source>
</evidence>
<sequence precursor="true">MKHKYLYRSFLFQACFLSAMPLFAQNVMTNEAVSAPQTNATGNGQTANAPRPQSRRENLNLTEKQTAFLNHLLDKAGDDGLIGEKKEATAHHLTGESLISASLDYARAIHSGRLSASDFDKNWGMKPDPYDPWPDFKNAVNNNTLGDWAANLPPPYSGYAGLKNGLIYYRAIAEKGGWPVVPTGADLTVGSDNPRVKTLRRRIAIEDKELPDNGSSHFDAALKAAVKRAQQRYGLNPTGVVSGQTLQALNQPVKSRIHQIMANMERWRWLPRNLPENRIQVNVAAAVLTLFEKNQPVMSMKSVTGRPGNETPMLRSTIYSLVINPPWNVPDSIAKKELWPKEKAHPGYLQAAGFKIIGESGQGQRLQQKPGPRNSLGQLKFDFPNSYSVYLHDTPGRGAFSRYGRLESHGCIRLEHPVALGERLLAADPAWTGDRLRSEIDKNETERVRLKQPVAVFLFYWTAFGNGENALSFRSDPYKWDELLAQKIEAIGQSVQGQSNNS</sequence>
<evidence type="ECO:0000256" key="9">
    <source>
        <dbReference type="SAM" id="SignalP"/>
    </source>
</evidence>
<dbReference type="InterPro" id="IPR005490">
    <property type="entry name" value="LD_TPept_cat_dom"/>
</dbReference>
<evidence type="ECO:0000259" key="10">
    <source>
        <dbReference type="PROSITE" id="PS52029"/>
    </source>
</evidence>
<dbReference type="GO" id="GO:0008360">
    <property type="term" value="P:regulation of cell shape"/>
    <property type="evidence" value="ECO:0007669"/>
    <property type="project" value="UniProtKB-UniRule"/>
</dbReference>
<dbReference type="InterPro" id="IPR002477">
    <property type="entry name" value="Peptidoglycan-bd-like"/>
</dbReference>
<protein>
    <submittedName>
        <fullName evidence="11">ErfK/YbiS/YcfS/YnhG family protein</fullName>
    </submittedName>
</protein>
<dbReference type="HOGENOM" id="CLU_020360_3_2_5"/>
<dbReference type="Pfam" id="PF20142">
    <property type="entry name" value="Scaffold"/>
    <property type="match status" value="1"/>
</dbReference>
<dbReference type="PANTHER" id="PTHR41533:SF2">
    <property type="entry name" value="BLR7131 PROTEIN"/>
    <property type="match status" value="1"/>
</dbReference>
<dbReference type="CDD" id="cd16913">
    <property type="entry name" value="YkuD_like"/>
    <property type="match status" value="1"/>
</dbReference>